<protein>
    <submittedName>
        <fullName evidence="1">Uncharacterized protein</fullName>
    </submittedName>
</protein>
<evidence type="ECO:0000313" key="1">
    <source>
        <dbReference type="EMBL" id="CAB3991647.1"/>
    </source>
</evidence>
<proteinExistence type="predicted"/>
<dbReference type="AlphaFoldDB" id="A0A6S7H475"/>
<organism evidence="1 2">
    <name type="scientific">Paramuricea clavata</name>
    <name type="common">Red gorgonian</name>
    <name type="synonym">Violescent sea-whip</name>
    <dbReference type="NCBI Taxonomy" id="317549"/>
    <lineage>
        <taxon>Eukaryota</taxon>
        <taxon>Metazoa</taxon>
        <taxon>Cnidaria</taxon>
        <taxon>Anthozoa</taxon>
        <taxon>Octocorallia</taxon>
        <taxon>Malacalcyonacea</taxon>
        <taxon>Plexauridae</taxon>
        <taxon>Paramuricea</taxon>
    </lineage>
</organism>
<sequence length="168" mass="19954">MDKVRKSDVPSHSKQWTTFFEKKILHDPTHKEIERQEKLLADDYDKKLLSCASTTEDLRHWKTRRFIDKNERQVRREGYGVKEYLLQPLRRVTSFSTGYYDDSASPANNVQLCRHKLNRKPARTSWNYHHGVTSVEWCDEVSQEQRESLEKCLQVNAMTLNQNVGQRE</sequence>
<accession>A0A6S7H475</accession>
<name>A0A6S7H475_PARCT</name>
<reference evidence="1" key="1">
    <citation type="submission" date="2020-04" db="EMBL/GenBank/DDBJ databases">
        <authorList>
            <person name="Alioto T."/>
            <person name="Alioto T."/>
            <person name="Gomez Garrido J."/>
        </authorList>
    </citation>
    <scope>NUCLEOTIDE SEQUENCE</scope>
    <source>
        <strain evidence="1">A484AB</strain>
    </source>
</reference>
<dbReference type="EMBL" id="CACRXK020001892">
    <property type="protein sequence ID" value="CAB3991647.1"/>
    <property type="molecule type" value="Genomic_DNA"/>
</dbReference>
<evidence type="ECO:0000313" key="2">
    <source>
        <dbReference type="Proteomes" id="UP001152795"/>
    </source>
</evidence>
<comment type="caution">
    <text evidence="1">The sequence shown here is derived from an EMBL/GenBank/DDBJ whole genome shotgun (WGS) entry which is preliminary data.</text>
</comment>
<dbReference type="Proteomes" id="UP001152795">
    <property type="component" value="Unassembled WGS sequence"/>
</dbReference>
<gene>
    <name evidence="1" type="ORF">PACLA_8A016256</name>
</gene>
<keyword evidence="2" id="KW-1185">Reference proteome</keyword>